<gene>
    <name evidence="2" type="ORF">SVUK_LOCUS20072</name>
</gene>
<name>A0A3P7K1C4_STRVU</name>
<accession>A0A3P7K1C4</accession>
<organism evidence="2 3">
    <name type="scientific">Strongylus vulgaris</name>
    <name type="common">Blood worm</name>
    <dbReference type="NCBI Taxonomy" id="40348"/>
    <lineage>
        <taxon>Eukaryota</taxon>
        <taxon>Metazoa</taxon>
        <taxon>Ecdysozoa</taxon>
        <taxon>Nematoda</taxon>
        <taxon>Chromadorea</taxon>
        <taxon>Rhabditida</taxon>
        <taxon>Rhabditina</taxon>
        <taxon>Rhabditomorpha</taxon>
        <taxon>Strongyloidea</taxon>
        <taxon>Strongylidae</taxon>
        <taxon>Strongylus</taxon>
    </lineage>
</organism>
<dbReference type="InterPro" id="IPR057131">
    <property type="entry name" value="Fn3_nem"/>
</dbReference>
<feature type="domain" description="Fibronectin type-III" evidence="1">
    <location>
        <begin position="150"/>
        <end position="231"/>
    </location>
</feature>
<reference evidence="2 3" key="1">
    <citation type="submission" date="2018-11" db="EMBL/GenBank/DDBJ databases">
        <authorList>
            <consortium name="Pathogen Informatics"/>
        </authorList>
    </citation>
    <scope>NUCLEOTIDE SEQUENCE [LARGE SCALE GENOMIC DNA]</scope>
</reference>
<protein>
    <recommendedName>
        <fullName evidence="1">Fibronectin type-III domain-containing protein</fullName>
    </recommendedName>
</protein>
<dbReference type="Pfam" id="PF24221">
    <property type="entry name" value="Fn3_nematode"/>
    <property type="match status" value="1"/>
</dbReference>
<proteinExistence type="predicted"/>
<keyword evidence="3" id="KW-1185">Reference proteome</keyword>
<dbReference type="Proteomes" id="UP000270094">
    <property type="component" value="Unassembled WGS sequence"/>
</dbReference>
<feature type="non-terminal residue" evidence="2">
    <location>
        <position position="1"/>
    </location>
</feature>
<evidence type="ECO:0000259" key="1">
    <source>
        <dbReference type="Pfam" id="PF24221"/>
    </source>
</evidence>
<dbReference type="OrthoDB" id="5866024at2759"/>
<dbReference type="EMBL" id="UYYB01135939">
    <property type="protein sequence ID" value="VDM85074.1"/>
    <property type="molecule type" value="Genomic_DNA"/>
</dbReference>
<dbReference type="AlphaFoldDB" id="A0A3P7K1C4"/>
<evidence type="ECO:0000313" key="3">
    <source>
        <dbReference type="Proteomes" id="UP000270094"/>
    </source>
</evidence>
<evidence type="ECO:0000313" key="2">
    <source>
        <dbReference type="EMBL" id="VDM85074.1"/>
    </source>
</evidence>
<sequence length="231" mass="26264">VRSTDPNDHFVIYGQKVIPVQLPPFILSADQVYAEPPMFNATTDSLKIYIRWTLPRGYSDSDIYGYEAPALYPLQCRTPEDELPQPKIEIVRAGGRLVVSLPSTVLEARCRLWVEVRMLPRCVRLEPFSVQKNIEIDCEKNPELDVCTKEANPVCMEILDVRGKQGHVTITWFPANRTPLYYHVRYGPAQMKGNPPFVTWQLATKRDIKVDGTVTSLSLDVAEDQDFGIQV</sequence>